<evidence type="ECO:0000313" key="3">
    <source>
        <dbReference type="Proteomes" id="UP001432322"/>
    </source>
</evidence>
<feature type="non-terminal residue" evidence="2">
    <location>
        <position position="213"/>
    </location>
</feature>
<dbReference type="Proteomes" id="UP001432322">
    <property type="component" value="Unassembled WGS sequence"/>
</dbReference>
<comment type="caution">
    <text evidence="2">The sequence shown here is derived from an EMBL/GenBank/DDBJ whole genome shotgun (WGS) entry which is preliminary data.</text>
</comment>
<feature type="chain" id="PRO_5043507016" evidence="1">
    <location>
        <begin position="25"/>
        <end position="213"/>
    </location>
</feature>
<proteinExistence type="predicted"/>
<accession>A0AAV5WV55</accession>
<evidence type="ECO:0000313" key="2">
    <source>
        <dbReference type="EMBL" id="GMT35420.1"/>
    </source>
</evidence>
<sequence>LILWSRSSMNSFLLSLLFVSQIAAQSILPNAWICDWIGIQGANKKLQGKYRTLINHLNKDKTLKAQQNRVTTWIKTNAQDLPELKKRTILTAAKEVLIPNREVDSSEEELYDKKPKPVDAKVIENTIYNTKFWLRMRARDVALIKDSLKRIAPKISKQKLEEIEKIIWAEDKRVFNFYRPHYNEIKQKALIKVSPNWKRSLVGALMEKAEMKD</sequence>
<reference evidence="2" key="1">
    <citation type="submission" date="2023-10" db="EMBL/GenBank/DDBJ databases">
        <title>Genome assembly of Pristionchus species.</title>
        <authorList>
            <person name="Yoshida K."/>
            <person name="Sommer R.J."/>
        </authorList>
    </citation>
    <scope>NUCLEOTIDE SEQUENCE</scope>
    <source>
        <strain evidence="2">RS5133</strain>
    </source>
</reference>
<evidence type="ECO:0000256" key="1">
    <source>
        <dbReference type="SAM" id="SignalP"/>
    </source>
</evidence>
<dbReference type="AlphaFoldDB" id="A0AAV5WV55"/>
<gene>
    <name evidence="2" type="ORF">PFISCL1PPCAC_26717</name>
</gene>
<protein>
    <submittedName>
        <fullName evidence="2">Uncharacterized protein</fullName>
    </submittedName>
</protein>
<feature type="non-terminal residue" evidence="2">
    <location>
        <position position="1"/>
    </location>
</feature>
<organism evidence="2 3">
    <name type="scientific">Pristionchus fissidentatus</name>
    <dbReference type="NCBI Taxonomy" id="1538716"/>
    <lineage>
        <taxon>Eukaryota</taxon>
        <taxon>Metazoa</taxon>
        <taxon>Ecdysozoa</taxon>
        <taxon>Nematoda</taxon>
        <taxon>Chromadorea</taxon>
        <taxon>Rhabditida</taxon>
        <taxon>Rhabditina</taxon>
        <taxon>Diplogasteromorpha</taxon>
        <taxon>Diplogasteroidea</taxon>
        <taxon>Neodiplogasteridae</taxon>
        <taxon>Pristionchus</taxon>
    </lineage>
</organism>
<feature type="signal peptide" evidence="1">
    <location>
        <begin position="1"/>
        <end position="24"/>
    </location>
</feature>
<keyword evidence="1" id="KW-0732">Signal</keyword>
<dbReference type="EMBL" id="BTSY01000007">
    <property type="protein sequence ID" value="GMT35420.1"/>
    <property type="molecule type" value="Genomic_DNA"/>
</dbReference>
<name>A0AAV5WV55_9BILA</name>
<keyword evidence="3" id="KW-1185">Reference proteome</keyword>